<reference evidence="2 3" key="1">
    <citation type="submission" date="2024-02" db="EMBL/GenBank/DDBJ databases">
        <title>De novo assembly and annotation of 12 fungi associated with fruit tree decline syndrome in Ontario, Canada.</title>
        <authorList>
            <person name="Sulman M."/>
            <person name="Ellouze W."/>
            <person name="Ilyukhin E."/>
        </authorList>
    </citation>
    <scope>NUCLEOTIDE SEQUENCE [LARGE SCALE GENOMIC DNA]</scope>
    <source>
        <strain evidence="2 3">M97-236</strain>
    </source>
</reference>
<dbReference type="PANTHER" id="PTHR40375">
    <property type="entry name" value="SPORULATION-SPECIFIC PROTEIN 22"/>
    <property type="match status" value="1"/>
</dbReference>
<comment type="caution">
    <text evidence="2">The sequence shown here is derived from an EMBL/GenBank/DDBJ whole genome shotgun (WGS) entry which is preliminary data.</text>
</comment>
<keyword evidence="3" id="KW-1185">Reference proteome</keyword>
<dbReference type="Proteomes" id="UP001521222">
    <property type="component" value="Unassembled WGS sequence"/>
</dbReference>
<evidence type="ECO:0000256" key="1">
    <source>
        <dbReference type="SAM" id="MobiDB-lite"/>
    </source>
</evidence>
<name>A0ABR3R9R0_9PLEO</name>
<evidence type="ECO:0000313" key="3">
    <source>
        <dbReference type="Proteomes" id="UP001521222"/>
    </source>
</evidence>
<dbReference type="PANTHER" id="PTHR40375:SF2">
    <property type="entry name" value="SPORULATION-SPECIFIC PROTEIN 22"/>
    <property type="match status" value="1"/>
</dbReference>
<gene>
    <name evidence="2" type="primary">SPO22_3</name>
    <name evidence="2" type="ORF">SLS59_005741</name>
</gene>
<organism evidence="2 3">
    <name type="scientific">Nothophoma quercina</name>
    <dbReference type="NCBI Taxonomy" id="749835"/>
    <lineage>
        <taxon>Eukaryota</taxon>
        <taxon>Fungi</taxon>
        <taxon>Dikarya</taxon>
        <taxon>Ascomycota</taxon>
        <taxon>Pezizomycotina</taxon>
        <taxon>Dothideomycetes</taxon>
        <taxon>Pleosporomycetidae</taxon>
        <taxon>Pleosporales</taxon>
        <taxon>Pleosporineae</taxon>
        <taxon>Didymellaceae</taxon>
        <taxon>Nothophoma</taxon>
    </lineage>
</organism>
<dbReference type="EMBL" id="JAKIXB020000017">
    <property type="protein sequence ID" value="KAL1601072.1"/>
    <property type="molecule type" value="Genomic_DNA"/>
</dbReference>
<protein>
    <submittedName>
        <fullName evidence="2">Sporulation-specific protein 22</fullName>
    </submittedName>
</protein>
<feature type="compositionally biased region" description="Polar residues" evidence="1">
    <location>
        <begin position="1"/>
        <end position="15"/>
    </location>
</feature>
<accession>A0ABR3R9R0</accession>
<proteinExistence type="predicted"/>
<dbReference type="InterPro" id="IPR039057">
    <property type="entry name" value="Spo22/ZIP4"/>
</dbReference>
<feature type="region of interest" description="Disordered" evidence="1">
    <location>
        <begin position="1"/>
        <end position="37"/>
    </location>
</feature>
<evidence type="ECO:0000313" key="2">
    <source>
        <dbReference type="EMBL" id="KAL1601072.1"/>
    </source>
</evidence>
<feature type="compositionally biased region" description="Basic and acidic residues" evidence="1">
    <location>
        <begin position="28"/>
        <end position="37"/>
    </location>
</feature>
<sequence length="102" mass="11463">MTLSGTPVSFMTTPPASSPVKLEDDVESADKEPKQPDRYPATELEWMATSSFNRAIDYYVAENDEKCRLWAEKAMTVAQWLSDDGQLRDLLMGKFAALQLSK</sequence>